<dbReference type="OrthoDB" id="4115400at2759"/>
<name>A0A0G2J6K2_9EURO</name>
<proteinExistence type="predicted"/>
<dbReference type="Proteomes" id="UP000034164">
    <property type="component" value="Unassembled WGS sequence"/>
</dbReference>
<comment type="caution">
    <text evidence="2">The sequence shown here is derived from an EMBL/GenBank/DDBJ whole genome shotgun (WGS) entry which is preliminary data.</text>
</comment>
<gene>
    <name evidence="2" type="ORF">EMCG_00792</name>
</gene>
<protein>
    <submittedName>
        <fullName evidence="2">Uncharacterized protein</fullName>
    </submittedName>
</protein>
<feature type="compositionally biased region" description="Polar residues" evidence="1">
    <location>
        <begin position="373"/>
        <end position="387"/>
    </location>
</feature>
<feature type="region of interest" description="Disordered" evidence="1">
    <location>
        <begin position="439"/>
        <end position="563"/>
    </location>
</feature>
<reference evidence="3" key="1">
    <citation type="journal article" date="2015" name="PLoS Genet.">
        <title>The dynamic genome and transcriptome of the human fungal pathogen Blastomyces and close relative Emmonsia.</title>
        <authorList>
            <person name="Munoz J.F."/>
            <person name="Gauthier G.M."/>
            <person name="Desjardins C.A."/>
            <person name="Gallo J.E."/>
            <person name="Holder J."/>
            <person name="Sullivan T.D."/>
            <person name="Marty A.J."/>
            <person name="Carmen J.C."/>
            <person name="Chen Z."/>
            <person name="Ding L."/>
            <person name="Gujja S."/>
            <person name="Magrini V."/>
            <person name="Misas E."/>
            <person name="Mitreva M."/>
            <person name="Priest M."/>
            <person name="Saif S."/>
            <person name="Whiston E.A."/>
            <person name="Young S."/>
            <person name="Zeng Q."/>
            <person name="Goldman W.E."/>
            <person name="Mardis E.R."/>
            <person name="Taylor J.W."/>
            <person name="McEwen J.G."/>
            <person name="Clay O.K."/>
            <person name="Klein B.S."/>
            <person name="Cuomo C.A."/>
        </authorList>
    </citation>
    <scope>NUCLEOTIDE SEQUENCE [LARGE SCALE GENOMIC DNA]</scope>
    <source>
        <strain evidence="3">UAMH 3008</strain>
    </source>
</reference>
<sequence>MSFLVQDDIDIGARGTETPRSPSSPLRRQHSEPPRPPSASIKSAPVADSHPSLKCAWCNELFQSSKPHTTTPAEALRQHMFIAHPEVAKFSLVEQDAADETPLTESGLDEAEQVSRIEAFARQREDVIVERRLDAFWNINDVQKFTDDYDGEDEDLSVSWKNIFGDFERPKPYETESVAKGNFLPITKPEIYVDILKDPESHTTEELYALTANTARALRVWQDEYLAIDKLSKRATRHSLKKVVNPRKLEDPLVFEDKKEAMLYGYKHDPRESKIGCQDPFVQGGFKPTPTQLKRLKLNAADPFNIDGWKPITINGVEYIPGIRPPSKPVPKKKPMDMDTADASGTTNGVDREIDGRPKRITRFGGFRHPLTRETSQVQTEPSSPVSAPTPARVKRPKSRATSTTPQLPFRPTSPKVSTPTARTIPPVKSLTVKLSTSGVPVAATAPETPTTPTHSRRSVTRDRASTPLYEDPLLDPKNQLKIQQSKNPKRTEAMIIHWAKFNHEGRTRNPKRTKAQIEADKAEAEKQGDAAVKAAPARKRRSDSRSGGLESQDIPPKKVKRVGKGTLVPATHEKVEPTEPYQIVQPQSELRRPEHLMNPLSVPTHPQVRYSPYGGQVYQISYNQGGHHQ</sequence>
<feature type="compositionally biased region" description="Basic and acidic residues" evidence="1">
    <location>
        <begin position="516"/>
        <end position="529"/>
    </location>
</feature>
<evidence type="ECO:0000313" key="2">
    <source>
        <dbReference type="EMBL" id="KKZ60101.1"/>
    </source>
</evidence>
<dbReference type="EMBL" id="LCZI01001580">
    <property type="protein sequence ID" value="KKZ60101.1"/>
    <property type="molecule type" value="Genomic_DNA"/>
</dbReference>
<feature type="region of interest" description="Disordered" evidence="1">
    <location>
        <begin position="1"/>
        <end position="47"/>
    </location>
</feature>
<feature type="region of interest" description="Disordered" evidence="1">
    <location>
        <begin position="321"/>
        <end position="425"/>
    </location>
</feature>
<evidence type="ECO:0000313" key="3">
    <source>
        <dbReference type="Proteomes" id="UP000034164"/>
    </source>
</evidence>
<accession>A0A0G2J6K2</accession>
<organism evidence="2 3">
    <name type="scientific">[Emmonsia] crescens</name>
    <dbReference type="NCBI Taxonomy" id="73230"/>
    <lineage>
        <taxon>Eukaryota</taxon>
        <taxon>Fungi</taxon>
        <taxon>Dikarya</taxon>
        <taxon>Ascomycota</taxon>
        <taxon>Pezizomycotina</taxon>
        <taxon>Eurotiomycetes</taxon>
        <taxon>Eurotiomycetidae</taxon>
        <taxon>Onygenales</taxon>
        <taxon>Ajellomycetaceae</taxon>
        <taxon>Emergomyces</taxon>
    </lineage>
</organism>
<dbReference type="VEuPathDB" id="FungiDB:EMCG_00792"/>
<evidence type="ECO:0000256" key="1">
    <source>
        <dbReference type="SAM" id="MobiDB-lite"/>
    </source>
</evidence>
<dbReference type="AlphaFoldDB" id="A0A0G2J6K2"/>
<feature type="compositionally biased region" description="Low complexity" evidence="1">
    <location>
        <begin position="443"/>
        <end position="454"/>
    </location>
</feature>